<accession>A0ABS6US08</accession>
<comment type="caution">
    <text evidence="2">The sequence shown here is derived from an EMBL/GenBank/DDBJ whole genome shotgun (WGS) entry which is preliminary data.</text>
</comment>
<evidence type="ECO:0000313" key="3">
    <source>
        <dbReference type="Proteomes" id="UP000694287"/>
    </source>
</evidence>
<keyword evidence="3" id="KW-1185">Reference proteome</keyword>
<proteinExistence type="predicted"/>
<feature type="transmembrane region" description="Helical" evidence="1">
    <location>
        <begin position="85"/>
        <end position="105"/>
    </location>
</feature>
<name>A0ABS6US08_9PSEU</name>
<feature type="transmembrane region" description="Helical" evidence="1">
    <location>
        <begin position="20"/>
        <end position="46"/>
    </location>
</feature>
<dbReference type="Proteomes" id="UP000694287">
    <property type="component" value="Unassembled WGS sequence"/>
</dbReference>
<keyword evidence="1" id="KW-0472">Membrane</keyword>
<keyword evidence="1" id="KW-0812">Transmembrane</keyword>
<sequence>MVSDTRTTATMLTRAMDGVLAGLAGGVMFGALMAMMGMLPMVAMLVGSTSPVVGAIVHLVISAGLGVLFALVVPAWSVAMTLVAGAVYGVVWWVLGPLLIMPTVLGMSQMVFVVDTTALFSLMGHVIFGVVAAAVLVALRRRRARA</sequence>
<feature type="transmembrane region" description="Helical" evidence="1">
    <location>
        <begin position="117"/>
        <end position="139"/>
    </location>
</feature>
<evidence type="ECO:0000313" key="2">
    <source>
        <dbReference type="EMBL" id="MBW0135048.1"/>
    </source>
</evidence>
<feature type="transmembrane region" description="Helical" evidence="1">
    <location>
        <begin position="52"/>
        <end position="73"/>
    </location>
</feature>
<evidence type="ECO:0000256" key="1">
    <source>
        <dbReference type="SAM" id="Phobius"/>
    </source>
</evidence>
<protein>
    <submittedName>
        <fullName evidence="2">Uncharacterized protein</fullName>
    </submittedName>
</protein>
<dbReference type="EMBL" id="JADQDK010000001">
    <property type="protein sequence ID" value="MBW0135048.1"/>
    <property type="molecule type" value="Genomic_DNA"/>
</dbReference>
<organism evidence="2 3">
    <name type="scientific">Pseudonocardia abyssalis</name>
    <dbReference type="NCBI Taxonomy" id="2792008"/>
    <lineage>
        <taxon>Bacteria</taxon>
        <taxon>Bacillati</taxon>
        <taxon>Actinomycetota</taxon>
        <taxon>Actinomycetes</taxon>
        <taxon>Pseudonocardiales</taxon>
        <taxon>Pseudonocardiaceae</taxon>
        <taxon>Pseudonocardia</taxon>
    </lineage>
</organism>
<keyword evidence="1" id="KW-1133">Transmembrane helix</keyword>
<reference evidence="2 3" key="1">
    <citation type="submission" date="2020-11" db="EMBL/GenBank/DDBJ databases">
        <title>Pseudonocardia abyssalis sp. nov. and Pseudonocardia oceani sp. nov., description and phylogenomic analysis of two novel actinomycetes isolated from the deep Southern Ocean.</title>
        <authorList>
            <person name="Parra J."/>
        </authorList>
    </citation>
    <scope>NUCLEOTIDE SEQUENCE [LARGE SCALE GENOMIC DNA]</scope>
    <source>
        <strain evidence="2 3">KRD-168</strain>
    </source>
</reference>
<gene>
    <name evidence="2" type="ORF">I4I81_12385</name>
</gene>